<evidence type="ECO:0000256" key="2">
    <source>
        <dbReference type="SAM" id="SignalP"/>
    </source>
</evidence>
<evidence type="ECO:0000256" key="1">
    <source>
        <dbReference type="SAM" id="Phobius"/>
    </source>
</evidence>
<feature type="transmembrane region" description="Helical" evidence="1">
    <location>
        <begin position="106"/>
        <end position="127"/>
    </location>
</feature>
<dbReference type="AlphaFoldDB" id="A0A915AHX2"/>
<keyword evidence="2" id="KW-0732">Signal</keyword>
<dbReference type="WBParaSite" id="PgR006_g099_t01">
    <property type="protein sequence ID" value="PgR006_g099_t01"/>
    <property type="gene ID" value="PgR006_g099"/>
</dbReference>
<keyword evidence="3" id="KW-1185">Reference proteome</keyword>
<keyword evidence="1" id="KW-1133">Transmembrane helix</keyword>
<proteinExistence type="predicted"/>
<dbReference type="WBParaSite" id="PgR006_g099_t03">
    <property type="protein sequence ID" value="PgR006_g099_t03"/>
    <property type="gene ID" value="PgR006_g099"/>
</dbReference>
<feature type="signal peptide" evidence="2">
    <location>
        <begin position="1"/>
        <end position="20"/>
    </location>
</feature>
<accession>A0A915AHX2</accession>
<protein>
    <submittedName>
        <fullName evidence="4 5">Uncharacterized protein</fullName>
    </submittedName>
</protein>
<keyword evidence="1" id="KW-0812">Transmembrane</keyword>
<evidence type="ECO:0000313" key="5">
    <source>
        <dbReference type="WBParaSite" id="PgR006_g099_t02"/>
    </source>
</evidence>
<dbReference type="WBParaSite" id="PgR006_g099_t02">
    <property type="protein sequence ID" value="PgR006_g099_t02"/>
    <property type="gene ID" value="PgR006_g099"/>
</dbReference>
<evidence type="ECO:0000313" key="6">
    <source>
        <dbReference type="WBParaSite" id="PgR006_g099_t03"/>
    </source>
</evidence>
<reference evidence="4 5" key="1">
    <citation type="submission" date="2022-11" db="UniProtKB">
        <authorList>
            <consortium name="WormBaseParasite"/>
        </authorList>
    </citation>
    <scope>IDENTIFICATION</scope>
</reference>
<name>A0A915AHX2_PARUN</name>
<keyword evidence="1" id="KW-0472">Membrane</keyword>
<organism evidence="3 6">
    <name type="scientific">Parascaris univalens</name>
    <name type="common">Nematode worm</name>
    <dbReference type="NCBI Taxonomy" id="6257"/>
    <lineage>
        <taxon>Eukaryota</taxon>
        <taxon>Metazoa</taxon>
        <taxon>Ecdysozoa</taxon>
        <taxon>Nematoda</taxon>
        <taxon>Chromadorea</taxon>
        <taxon>Rhabditida</taxon>
        <taxon>Spirurina</taxon>
        <taxon>Ascaridomorpha</taxon>
        <taxon>Ascaridoidea</taxon>
        <taxon>Ascarididae</taxon>
        <taxon>Parascaris</taxon>
    </lineage>
</organism>
<evidence type="ECO:0000313" key="3">
    <source>
        <dbReference type="Proteomes" id="UP000887569"/>
    </source>
</evidence>
<sequence>MRGFSDILLLLSLFPLPNMAWKIVPISRKKYITNNLLNRYYYPVERIIPHRNIGRAGSAGSFMIRLSRLHSKSTANFAYFFQEILLLPIFLSYFLRALFSVCFAEFLHALFKLAIFGISISFPFRLLPLFENFMALLRTFKFFL</sequence>
<dbReference type="Proteomes" id="UP000887569">
    <property type="component" value="Unplaced"/>
</dbReference>
<feature type="transmembrane region" description="Helical" evidence="1">
    <location>
        <begin position="77"/>
        <end position="99"/>
    </location>
</feature>
<evidence type="ECO:0000313" key="4">
    <source>
        <dbReference type="WBParaSite" id="PgR006_g099_t01"/>
    </source>
</evidence>
<feature type="chain" id="PRO_5038276009" evidence="2">
    <location>
        <begin position="21"/>
        <end position="144"/>
    </location>
</feature>